<dbReference type="AlphaFoldDB" id="A0A372IQG9"/>
<accession>A0A372IQG9</accession>
<reference evidence="1 2" key="1">
    <citation type="submission" date="2018-08" db="EMBL/GenBank/DDBJ databases">
        <title>Acidipila sp. 4G-K13, an acidobacterium isolated from forest soil.</title>
        <authorList>
            <person name="Gao Z.-H."/>
            <person name="Qiu L.-H."/>
        </authorList>
    </citation>
    <scope>NUCLEOTIDE SEQUENCE [LARGE SCALE GENOMIC DNA]</scope>
    <source>
        <strain evidence="1 2">4G-K13</strain>
    </source>
</reference>
<dbReference type="EMBL" id="QVQT01000003">
    <property type="protein sequence ID" value="RFU17128.1"/>
    <property type="molecule type" value="Genomic_DNA"/>
</dbReference>
<organism evidence="1 2">
    <name type="scientific">Paracidobacterium acidisoli</name>
    <dbReference type="NCBI Taxonomy" id="2303751"/>
    <lineage>
        <taxon>Bacteria</taxon>
        <taxon>Pseudomonadati</taxon>
        <taxon>Acidobacteriota</taxon>
        <taxon>Terriglobia</taxon>
        <taxon>Terriglobales</taxon>
        <taxon>Acidobacteriaceae</taxon>
        <taxon>Paracidobacterium</taxon>
    </lineage>
</organism>
<comment type="caution">
    <text evidence="1">The sequence shown here is derived from an EMBL/GenBank/DDBJ whole genome shotgun (WGS) entry which is preliminary data.</text>
</comment>
<keyword evidence="2" id="KW-1185">Reference proteome</keyword>
<evidence type="ECO:0000313" key="1">
    <source>
        <dbReference type="EMBL" id="RFU17128.1"/>
    </source>
</evidence>
<name>A0A372IQG9_9BACT</name>
<gene>
    <name evidence="1" type="ORF">D0Y96_10575</name>
</gene>
<sequence>MQPRIIATRQLKHGLFFCTIEAASAAVAEVYAGHVYGSSRVLYSHTDTQPTLRHTFLCSRPKEIRQ</sequence>
<dbReference type="Proteomes" id="UP000264702">
    <property type="component" value="Unassembled WGS sequence"/>
</dbReference>
<evidence type="ECO:0000313" key="2">
    <source>
        <dbReference type="Proteomes" id="UP000264702"/>
    </source>
</evidence>
<protein>
    <submittedName>
        <fullName evidence="1">Uncharacterized protein</fullName>
    </submittedName>
</protein>
<proteinExistence type="predicted"/>